<protein>
    <recommendedName>
        <fullName evidence="2 4">Flagellin</fullName>
    </recommendedName>
</protein>
<dbReference type="AlphaFoldDB" id="A0A3D8PZH0"/>
<keyword evidence="7" id="KW-0969">Cilium</keyword>
<keyword evidence="7" id="KW-0966">Cell projection</keyword>
<dbReference type="InterPro" id="IPR001029">
    <property type="entry name" value="Flagellin_N"/>
</dbReference>
<feature type="domain" description="Flagellin N-terminal" evidence="5">
    <location>
        <begin position="3"/>
        <end position="139"/>
    </location>
</feature>
<evidence type="ECO:0000256" key="4">
    <source>
        <dbReference type="RuleBase" id="RU362073"/>
    </source>
</evidence>
<dbReference type="Gene3D" id="1.20.1330.10">
    <property type="entry name" value="f41 fragment of flagellin, N-terminal domain"/>
    <property type="match status" value="2"/>
</dbReference>
<comment type="subcellular location">
    <subcellularLocation>
        <location evidence="4">Secreted</location>
    </subcellularLocation>
    <subcellularLocation>
        <location evidence="4">Bacterial flagellum</location>
    </subcellularLocation>
</comment>
<feature type="domain" description="Flagellin C-terminal" evidence="6">
    <location>
        <begin position="370"/>
        <end position="455"/>
    </location>
</feature>
<gene>
    <name evidence="7" type="ORF">CWR48_02920</name>
</gene>
<dbReference type="InterPro" id="IPR001492">
    <property type="entry name" value="Flagellin"/>
</dbReference>
<keyword evidence="4" id="KW-0964">Secreted</keyword>
<comment type="caution">
    <text evidence="7">The sequence shown here is derived from an EMBL/GenBank/DDBJ whole genome shotgun (WGS) entry which is preliminary data.</text>
</comment>
<dbReference type="OrthoDB" id="9796789at2"/>
<evidence type="ECO:0000256" key="1">
    <source>
        <dbReference type="ARBA" id="ARBA00005709"/>
    </source>
</evidence>
<dbReference type="Gene3D" id="6.10.10.10">
    <property type="entry name" value="Flagellar export chaperone, C-terminal domain"/>
    <property type="match status" value="1"/>
</dbReference>
<evidence type="ECO:0000256" key="3">
    <source>
        <dbReference type="ARBA" id="ARBA00023143"/>
    </source>
</evidence>
<proteinExistence type="inferred from homology"/>
<comment type="similarity">
    <text evidence="1 4">Belongs to the bacterial flagellin family.</text>
</comment>
<keyword evidence="7" id="KW-0282">Flagellum</keyword>
<name>A0A3D8PZH0_9BACI</name>
<dbReference type="Pfam" id="PF00700">
    <property type="entry name" value="Flagellin_C"/>
    <property type="match status" value="1"/>
</dbReference>
<dbReference type="PANTHER" id="PTHR42792:SF2">
    <property type="entry name" value="FLAGELLIN"/>
    <property type="match status" value="1"/>
</dbReference>
<dbReference type="Pfam" id="PF00669">
    <property type="entry name" value="Flagellin_N"/>
    <property type="match status" value="1"/>
</dbReference>
<accession>A0A3D8PZH0</accession>
<dbReference type="EMBL" id="PIOC01000003">
    <property type="protein sequence ID" value="RDW21373.1"/>
    <property type="molecule type" value="Genomic_DNA"/>
</dbReference>
<dbReference type="Proteomes" id="UP000257143">
    <property type="component" value="Unassembled WGS sequence"/>
</dbReference>
<sequence>MIINHNISALNAHRQLGANQNATANSLEKLSSGLRINGAKDDAAGLAISEKMRGQIRGLEQASTNAQDANSLIQTAEGALNETHDILQRMRELSVQATNDTLNDSDRGEIQKEINQLIEEVDRIGNNTEFNTKKVLNGESGKNALNTDSTATGNLVAVQKTGELAISGTYSDITVDTAATKTTVAVGADIAGAVTNAGETNLILNDVDFTFAKGTSAADMAAAINKKSAEIGFTATVSGTGITFEANDYGSGYTLTATGTAAAAVGAESAGVNASVSTNLPAGVTAVIEDDKKGGVVTLQGGALDGTVIDTSGTADDDTFELTIADNSLEFQIGANKGQTMSVSIQDMRAGALGISNIDVSNASNASNSIETINNAIETVSAERSKLGAYQNRLDHTINNLGTSAENLTAAESRIRDVDMAKEMMEFTKNNILSQAAQSMLAQANQQPQGVLQLLQ</sequence>
<dbReference type="GO" id="GO:0005198">
    <property type="term" value="F:structural molecule activity"/>
    <property type="evidence" value="ECO:0007669"/>
    <property type="project" value="UniProtKB-UniRule"/>
</dbReference>
<dbReference type="PRINTS" id="PR00207">
    <property type="entry name" value="FLAGELLIN"/>
</dbReference>
<organism evidence="7 8">
    <name type="scientific">Oceanobacillus arenosus</name>
    <dbReference type="NCBI Taxonomy" id="1229153"/>
    <lineage>
        <taxon>Bacteria</taxon>
        <taxon>Bacillati</taxon>
        <taxon>Bacillota</taxon>
        <taxon>Bacilli</taxon>
        <taxon>Bacillales</taxon>
        <taxon>Bacillaceae</taxon>
        <taxon>Oceanobacillus</taxon>
    </lineage>
</organism>
<dbReference type="GO" id="GO:0009288">
    <property type="term" value="C:bacterial-type flagellum"/>
    <property type="evidence" value="ECO:0007669"/>
    <property type="project" value="UniProtKB-SubCell"/>
</dbReference>
<evidence type="ECO:0000259" key="6">
    <source>
        <dbReference type="Pfam" id="PF00700"/>
    </source>
</evidence>
<keyword evidence="8" id="KW-1185">Reference proteome</keyword>
<evidence type="ECO:0000259" key="5">
    <source>
        <dbReference type="Pfam" id="PF00669"/>
    </source>
</evidence>
<dbReference type="GO" id="GO:0005576">
    <property type="term" value="C:extracellular region"/>
    <property type="evidence" value="ECO:0007669"/>
    <property type="project" value="UniProtKB-SubCell"/>
</dbReference>
<dbReference type="PANTHER" id="PTHR42792">
    <property type="entry name" value="FLAGELLIN"/>
    <property type="match status" value="1"/>
</dbReference>
<evidence type="ECO:0000313" key="8">
    <source>
        <dbReference type="Proteomes" id="UP000257143"/>
    </source>
</evidence>
<evidence type="ECO:0000313" key="7">
    <source>
        <dbReference type="EMBL" id="RDW21373.1"/>
    </source>
</evidence>
<evidence type="ECO:0000256" key="2">
    <source>
        <dbReference type="ARBA" id="ARBA00020110"/>
    </source>
</evidence>
<dbReference type="SUPFAM" id="SSF64518">
    <property type="entry name" value="Phase 1 flagellin"/>
    <property type="match status" value="1"/>
</dbReference>
<dbReference type="InterPro" id="IPR046358">
    <property type="entry name" value="Flagellin_C"/>
</dbReference>
<keyword evidence="3 4" id="KW-0975">Bacterial flagellum</keyword>
<dbReference type="InterPro" id="IPR042187">
    <property type="entry name" value="Flagellin_C_sub2"/>
</dbReference>
<reference evidence="8" key="1">
    <citation type="submission" date="2017-11" db="EMBL/GenBank/DDBJ databases">
        <authorList>
            <person name="Zhu W."/>
        </authorList>
    </citation>
    <scope>NUCLEOTIDE SEQUENCE [LARGE SCALE GENOMIC DNA]</scope>
    <source>
        <strain evidence="8">CAU 1183</strain>
    </source>
</reference>
<comment type="function">
    <text evidence="4">Flagellin is the subunit protein which polymerizes to form the filaments of bacterial flagella.</text>
</comment>
<dbReference type="RefSeq" id="WP_115771544.1">
    <property type="nucleotide sequence ID" value="NZ_PIOC01000003.1"/>
</dbReference>